<accession>A0A443SJE6</accession>
<dbReference type="InterPro" id="IPR013087">
    <property type="entry name" value="Znf_C2H2_type"/>
</dbReference>
<keyword evidence="1" id="KW-0863">Zinc-finger</keyword>
<feature type="domain" description="C2H2-type" evidence="2">
    <location>
        <begin position="205"/>
        <end position="235"/>
    </location>
</feature>
<dbReference type="EMBL" id="NCKV01001859">
    <property type="protein sequence ID" value="RWS27649.1"/>
    <property type="molecule type" value="Genomic_DNA"/>
</dbReference>
<keyword evidence="1" id="KW-0862">Zinc</keyword>
<dbReference type="VEuPathDB" id="VectorBase:LDEU004391"/>
<feature type="domain" description="C2H2-type" evidence="2">
    <location>
        <begin position="240"/>
        <end position="267"/>
    </location>
</feature>
<evidence type="ECO:0000313" key="4">
    <source>
        <dbReference type="Proteomes" id="UP000288716"/>
    </source>
</evidence>
<dbReference type="PROSITE" id="PS00028">
    <property type="entry name" value="ZINC_FINGER_C2H2_1"/>
    <property type="match status" value="2"/>
</dbReference>
<evidence type="ECO:0000313" key="3">
    <source>
        <dbReference type="EMBL" id="RWS27649.1"/>
    </source>
</evidence>
<dbReference type="SMART" id="SM00355">
    <property type="entry name" value="ZnF_C2H2"/>
    <property type="match status" value="2"/>
</dbReference>
<dbReference type="AlphaFoldDB" id="A0A443SJE6"/>
<name>A0A443SJE6_9ACAR</name>
<dbReference type="GO" id="GO:0008270">
    <property type="term" value="F:zinc ion binding"/>
    <property type="evidence" value="ECO:0007669"/>
    <property type="project" value="UniProtKB-KW"/>
</dbReference>
<comment type="caution">
    <text evidence="3">The sequence shown here is derived from an EMBL/GenBank/DDBJ whole genome shotgun (WGS) entry which is preliminary data.</text>
</comment>
<dbReference type="OrthoDB" id="654211at2759"/>
<keyword evidence="4" id="KW-1185">Reference proteome</keyword>
<organism evidence="3 4">
    <name type="scientific">Leptotrombidium deliense</name>
    <dbReference type="NCBI Taxonomy" id="299467"/>
    <lineage>
        <taxon>Eukaryota</taxon>
        <taxon>Metazoa</taxon>
        <taxon>Ecdysozoa</taxon>
        <taxon>Arthropoda</taxon>
        <taxon>Chelicerata</taxon>
        <taxon>Arachnida</taxon>
        <taxon>Acari</taxon>
        <taxon>Acariformes</taxon>
        <taxon>Trombidiformes</taxon>
        <taxon>Prostigmata</taxon>
        <taxon>Anystina</taxon>
        <taxon>Parasitengona</taxon>
        <taxon>Trombiculoidea</taxon>
        <taxon>Trombiculidae</taxon>
        <taxon>Leptotrombidium</taxon>
    </lineage>
</organism>
<protein>
    <recommendedName>
        <fullName evidence="2">C2H2-type domain-containing protein</fullName>
    </recommendedName>
</protein>
<gene>
    <name evidence="3" type="ORF">B4U80_10130</name>
</gene>
<proteinExistence type="predicted"/>
<evidence type="ECO:0000259" key="2">
    <source>
        <dbReference type="PROSITE" id="PS50157"/>
    </source>
</evidence>
<sequence length="338" mass="38397">MFNRADHVKKHFLRIHKGLEYDVKLTKRVKGVDYDVKDAFERNINLNSGTNGSQLNSNSNVNNCNLNVPNLNHVANCNGNVGVFNRTVNVSVNLNGNKSQHQNETENKCFTLFPPHPYIYSNGIHLASNLASLNSLKEEHTFRKESESVSILSNIQANNELSPHFTVVQSNENKLNGESNVYTSVENLSDDSEESEDEYEMSSDYECEYCGCAFVNYPSLHTHRYLLHRHVNDTDAICLYRCVICDRKCITQRAIMKHMLTHSGCRFLGKHGSRNNAHCEQRLHANLTVDELKSKECASCSRSTSSRRKQSQPKKIVKSSINVVQDLFEVEKSVVIKK</sequence>
<dbReference type="STRING" id="299467.A0A443SJE6"/>
<evidence type="ECO:0000256" key="1">
    <source>
        <dbReference type="PROSITE-ProRule" id="PRU00042"/>
    </source>
</evidence>
<dbReference type="Proteomes" id="UP000288716">
    <property type="component" value="Unassembled WGS sequence"/>
</dbReference>
<keyword evidence="1" id="KW-0479">Metal-binding</keyword>
<reference evidence="3 4" key="1">
    <citation type="journal article" date="2018" name="Gigascience">
        <title>Genomes of trombidid mites reveal novel predicted allergens and laterally-transferred genes associated with secondary metabolism.</title>
        <authorList>
            <person name="Dong X."/>
            <person name="Chaisiri K."/>
            <person name="Xia D."/>
            <person name="Armstrong S.D."/>
            <person name="Fang Y."/>
            <person name="Donnelly M.J."/>
            <person name="Kadowaki T."/>
            <person name="McGarry J.W."/>
            <person name="Darby A.C."/>
            <person name="Makepeace B.L."/>
        </authorList>
    </citation>
    <scope>NUCLEOTIDE SEQUENCE [LARGE SCALE GENOMIC DNA]</scope>
    <source>
        <strain evidence="3">UoL-UT</strain>
    </source>
</reference>
<dbReference type="PROSITE" id="PS50157">
    <property type="entry name" value="ZINC_FINGER_C2H2_2"/>
    <property type="match status" value="2"/>
</dbReference>
<dbReference type="Gene3D" id="3.30.160.60">
    <property type="entry name" value="Classic Zinc Finger"/>
    <property type="match status" value="1"/>
</dbReference>